<dbReference type="CDD" id="cd00038">
    <property type="entry name" value="CAP_ED"/>
    <property type="match status" value="1"/>
</dbReference>
<evidence type="ECO:0000259" key="4">
    <source>
        <dbReference type="PROSITE" id="PS50042"/>
    </source>
</evidence>
<dbReference type="Proteomes" id="UP000305778">
    <property type="component" value="Unassembled WGS sequence"/>
</dbReference>
<keyword evidence="2" id="KW-0238">DNA-binding</keyword>
<keyword evidence="7" id="KW-1185">Reference proteome</keyword>
<dbReference type="PANTHER" id="PTHR24567:SF74">
    <property type="entry name" value="HTH-TYPE TRANSCRIPTIONAL REGULATOR ARCR"/>
    <property type="match status" value="1"/>
</dbReference>
<dbReference type="InterPro" id="IPR036388">
    <property type="entry name" value="WH-like_DNA-bd_sf"/>
</dbReference>
<dbReference type="Pfam" id="PF00027">
    <property type="entry name" value="cNMP_binding"/>
    <property type="match status" value="1"/>
</dbReference>
<dbReference type="PROSITE" id="PS51063">
    <property type="entry name" value="HTH_CRP_2"/>
    <property type="match status" value="1"/>
</dbReference>
<dbReference type="GO" id="GO:0003677">
    <property type="term" value="F:DNA binding"/>
    <property type="evidence" value="ECO:0007669"/>
    <property type="project" value="UniProtKB-KW"/>
</dbReference>
<dbReference type="SMART" id="SM00419">
    <property type="entry name" value="HTH_CRP"/>
    <property type="match status" value="1"/>
</dbReference>
<evidence type="ECO:0000256" key="2">
    <source>
        <dbReference type="ARBA" id="ARBA00023125"/>
    </source>
</evidence>
<keyword evidence="3" id="KW-0804">Transcription</keyword>
<dbReference type="PRINTS" id="PR00103">
    <property type="entry name" value="CAMPKINASE"/>
</dbReference>
<dbReference type="GO" id="GO:0005829">
    <property type="term" value="C:cytosol"/>
    <property type="evidence" value="ECO:0007669"/>
    <property type="project" value="TreeGrafter"/>
</dbReference>
<evidence type="ECO:0000259" key="5">
    <source>
        <dbReference type="PROSITE" id="PS51063"/>
    </source>
</evidence>
<dbReference type="InterPro" id="IPR050397">
    <property type="entry name" value="Env_Response_Regulators"/>
</dbReference>
<evidence type="ECO:0000313" key="7">
    <source>
        <dbReference type="Proteomes" id="UP000305778"/>
    </source>
</evidence>
<evidence type="ECO:0000256" key="3">
    <source>
        <dbReference type="ARBA" id="ARBA00023163"/>
    </source>
</evidence>
<comment type="caution">
    <text evidence="6">The sequence shown here is derived from an EMBL/GenBank/DDBJ whole genome shotgun (WGS) entry which is preliminary data.</text>
</comment>
<organism evidence="6 7">
    <name type="scientific">Actinacidiphila oryziradicis</name>
    <dbReference type="NCBI Taxonomy" id="2571141"/>
    <lineage>
        <taxon>Bacteria</taxon>
        <taxon>Bacillati</taxon>
        <taxon>Actinomycetota</taxon>
        <taxon>Actinomycetes</taxon>
        <taxon>Kitasatosporales</taxon>
        <taxon>Streptomycetaceae</taxon>
        <taxon>Actinacidiphila</taxon>
    </lineage>
</organism>
<dbReference type="OrthoDB" id="41390at2"/>
<dbReference type="InterPro" id="IPR036390">
    <property type="entry name" value="WH_DNA-bd_sf"/>
</dbReference>
<gene>
    <name evidence="6" type="ORF">FCI23_52505</name>
</gene>
<dbReference type="PANTHER" id="PTHR24567">
    <property type="entry name" value="CRP FAMILY TRANSCRIPTIONAL REGULATORY PROTEIN"/>
    <property type="match status" value="1"/>
</dbReference>
<dbReference type="AlphaFoldDB" id="A0A4U0RI31"/>
<dbReference type="InterPro" id="IPR014710">
    <property type="entry name" value="RmlC-like_jellyroll"/>
</dbReference>
<dbReference type="InterPro" id="IPR018490">
    <property type="entry name" value="cNMP-bd_dom_sf"/>
</dbReference>
<dbReference type="PROSITE" id="PS50042">
    <property type="entry name" value="CNMP_BINDING_3"/>
    <property type="match status" value="1"/>
</dbReference>
<dbReference type="EMBL" id="SUMC01000190">
    <property type="protein sequence ID" value="TJZ95165.1"/>
    <property type="molecule type" value="Genomic_DNA"/>
</dbReference>
<dbReference type="SMART" id="SM00100">
    <property type="entry name" value="cNMP"/>
    <property type="match status" value="1"/>
</dbReference>
<dbReference type="InterPro" id="IPR012318">
    <property type="entry name" value="HTH_CRP"/>
</dbReference>
<sequence>MTAEDRLPPGLSGPPEPFGPEELVVLRAAGRVRAWERGEVLIRQGGHPDSVILITDGLTKVTSDSDNGYTSLLALRGPGELVGELSCLDGSPRSATVTAMVRVDGVVVAAATFRRLLGEHEKLSASVLCSVVARLRDSDILRAGHGAHTARVRVARVLVELARRYGVAEQTPPGAISVHMNQQELAGASATSRESVVRCLRTMQDEGLVETYRGRTVVLDLARLRELAET</sequence>
<proteinExistence type="predicted"/>
<feature type="domain" description="Cyclic nucleotide-binding" evidence="4">
    <location>
        <begin position="35"/>
        <end position="118"/>
    </location>
</feature>
<dbReference type="Pfam" id="PF13545">
    <property type="entry name" value="HTH_Crp_2"/>
    <property type="match status" value="1"/>
</dbReference>
<dbReference type="SUPFAM" id="SSF51206">
    <property type="entry name" value="cAMP-binding domain-like"/>
    <property type="match status" value="1"/>
</dbReference>
<dbReference type="SUPFAM" id="SSF46785">
    <property type="entry name" value="Winged helix' DNA-binding domain"/>
    <property type="match status" value="1"/>
</dbReference>
<name>A0A4U0RI31_9ACTN</name>
<dbReference type="Gene3D" id="2.60.120.10">
    <property type="entry name" value="Jelly Rolls"/>
    <property type="match status" value="1"/>
</dbReference>
<keyword evidence="1" id="KW-0805">Transcription regulation</keyword>
<dbReference type="RefSeq" id="WP_136731025.1">
    <property type="nucleotide sequence ID" value="NZ_SUMC01000190.1"/>
</dbReference>
<reference evidence="6 7" key="1">
    <citation type="submission" date="2019-04" db="EMBL/GenBank/DDBJ databases">
        <title>Streptomyces oryziradicis sp. nov., a novel actinomycete isolated from rhizosphere soil of rice (Oryza sativa L.).</title>
        <authorList>
            <person name="Li C."/>
        </authorList>
    </citation>
    <scope>NUCLEOTIDE SEQUENCE [LARGE SCALE GENOMIC DNA]</scope>
    <source>
        <strain evidence="6 7">NEAU-C40</strain>
    </source>
</reference>
<evidence type="ECO:0000256" key="1">
    <source>
        <dbReference type="ARBA" id="ARBA00023015"/>
    </source>
</evidence>
<evidence type="ECO:0000313" key="6">
    <source>
        <dbReference type="EMBL" id="TJZ95165.1"/>
    </source>
</evidence>
<protein>
    <submittedName>
        <fullName evidence="6">Crp/Fnr family transcriptional regulator</fullName>
    </submittedName>
</protein>
<dbReference type="InterPro" id="IPR000595">
    <property type="entry name" value="cNMP-bd_dom"/>
</dbReference>
<dbReference type="Gene3D" id="1.10.10.10">
    <property type="entry name" value="Winged helix-like DNA-binding domain superfamily/Winged helix DNA-binding domain"/>
    <property type="match status" value="1"/>
</dbReference>
<dbReference type="GO" id="GO:0003700">
    <property type="term" value="F:DNA-binding transcription factor activity"/>
    <property type="evidence" value="ECO:0007669"/>
    <property type="project" value="TreeGrafter"/>
</dbReference>
<feature type="domain" description="HTH crp-type" evidence="5">
    <location>
        <begin position="148"/>
        <end position="222"/>
    </location>
</feature>
<accession>A0A4U0RI31</accession>